<name>A0A125W2T3_ENTFL</name>
<proteinExistence type="predicted"/>
<comment type="caution">
    <text evidence="1">The sequence shown here is derived from an EMBL/GenBank/DDBJ whole genome shotgun (WGS) entry which is preliminary data.</text>
</comment>
<accession>A0A125W2T3</accession>
<dbReference type="EMBL" id="AEBR01000102">
    <property type="protein sequence ID" value="EFM81685.1"/>
    <property type="molecule type" value="Genomic_DNA"/>
</dbReference>
<sequence length="44" mass="5387">MIVYLEQNNNKKPLDNRLWLLTVFFCLKNFSRCIIKNKKTKEEL</sequence>
<reference evidence="1 2" key="1">
    <citation type="submission" date="2010-07" db="EMBL/GenBank/DDBJ databases">
        <authorList>
            <person name="Sid Ahmed O."/>
        </authorList>
    </citation>
    <scope>NUCLEOTIDE SEQUENCE [LARGE SCALE GENOMIC DNA]</scope>
    <source>
        <strain evidence="1 2">TX4248</strain>
    </source>
</reference>
<protein>
    <submittedName>
        <fullName evidence="1">Uncharacterized protein</fullName>
    </submittedName>
</protein>
<evidence type="ECO:0000313" key="2">
    <source>
        <dbReference type="Proteomes" id="UP000004846"/>
    </source>
</evidence>
<dbReference type="AlphaFoldDB" id="A0A125W2T3"/>
<organism evidence="1 2">
    <name type="scientific">Enterococcus faecalis TX4248</name>
    <dbReference type="NCBI Taxonomy" id="749495"/>
    <lineage>
        <taxon>Bacteria</taxon>
        <taxon>Bacillati</taxon>
        <taxon>Bacillota</taxon>
        <taxon>Bacilli</taxon>
        <taxon>Lactobacillales</taxon>
        <taxon>Enterococcaceae</taxon>
        <taxon>Enterococcus</taxon>
    </lineage>
</organism>
<gene>
    <name evidence="1" type="ORF">HMPREF9498_02827</name>
</gene>
<evidence type="ECO:0000313" key="1">
    <source>
        <dbReference type="EMBL" id="EFM81685.1"/>
    </source>
</evidence>
<dbReference type="Proteomes" id="UP000004846">
    <property type="component" value="Unassembled WGS sequence"/>
</dbReference>
<dbReference type="HOGENOM" id="CLU_3289122_0_0_9"/>